<sequence>MGAVARAWGRRAAFALARSRRRGDGQIALLETASGRLIKMMVTVDTHLRCENSYWLFAIQRSATLS</sequence>
<gene>
    <name evidence="1" type="ORF">S12H4_40219</name>
</gene>
<reference evidence="1" key="1">
    <citation type="journal article" date="2014" name="Front. Microbiol.">
        <title>High frequency of phylogenetically diverse reductive dehalogenase-homologous genes in deep subseafloor sedimentary metagenomes.</title>
        <authorList>
            <person name="Kawai M."/>
            <person name="Futagami T."/>
            <person name="Toyoda A."/>
            <person name="Takaki Y."/>
            <person name="Nishi S."/>
            <person name="Hori S."/>
            <person name="Arai W."/>
            <person name="Tsubouchi T."/>
            <person name="Morono Y."/>
            <person name="Uchiyama I."/>
            <person name="Ito T."/>
            <person name="Fujiyama A."/>
            <person name="Inagaki F."/>
            <person name="Takami H."/>
        </authorList>
    </citation>
    <scope>NUCLEOTIDE SEQUENCE</scope>
    <source>
        <strain evidence="1">Expedition CK06-06</strain>
    </source>
</reference>
<dbReference type="AlphaFoldDB" id="X1SEE4"/>
<comment type="caution">
    <text evidence="1">The sequence shown here is derived from an EMBL/GenBank/DDBJ whole genome shotgun (WGS) entry which is preliminary data.</text>
</comment>
<protein>
    <submittedName>
        <fullName evidence="1">Uncharacterized protein</fullName>
    </submittedName>
</protein>
<organism evidence="1">
    <name type="scientific">marine sediment metagenome</name>
    <dbReference type="NCBI Taxonomy" id="412755"/>
    <lineage>
        <taxon>unclassified sequences</taxon>
        <taxon>metagenomes</taxon>
        <taxon>ecological metagenomes</taxon>
    </lineage>
</organism>
<dbReference type="EMBL" id="BARW01024393">
    <property type="protein sequence ID" value="GAI91328.1"/>
    <property type="molecule type" value="Genomic_DNA"/>
</dbReference>
<evidence type="ECO:0000313" key="1">
    <source>
        <dbReference type="EMBL" id="GAI91328.1"/>
    </source>
</evidence>
<accession>X1SEE4</accession>
<name>X1SEE4_9ZZZZ</name>
<proteinExistence type="predicted"/>